<feature type="transmembrane region" description="Helical" evidence="7">
    <location>
        <begin position="408"/>
        <end position="428"/>
    </location>
</feature>
<dbReference type="Pfam" id="PF00015">
    <property type="entry name" value="MCPsignal"/>
    <property type="match status" value="1"/>
</dbReference>
<feature type="coiled-coil region" evidence="5">
    <location>
        <begin position="565"/>
        <end position="592"/>
    </location>
</feature>
<proteinExistence type="inferred from homology"/>
<dbReference type="SUPFAM" id="SSF58104">
    <property type="entry name" value="Methyl-accepting chemotaxis protein (MCP) signaling domain"/>
    <property type="match status" value="1"/>
</dbReference>
<dbReference type="InterPro" id="IPR004090">
    <property type="entry name" value="Chemotax_Me-accpt_rcpt"/>
</dbReference>
<dbReference type="Pfam" id="PF00672">
    <property type="entry name" value="HAMP"/>
    <property type="match status" value="1"/>
</dbReference>
<evidence type="ECO:0000256" key="6">
    <source>
        <dbReference type="SAM" id="MobiDB-lite"/>
    </source>
</evidence>
<organism evidence="10 11">
    <name type="scientific">Litoribrevibacter euphylliae</name>
    <dbReference type="NCBI Taxonomy" id="1834034"/>
    <lineage>
        <taxon>Bacteria</taxon>
        <taxon>Pseudomonadati</taxon>
        <taxon>Pseudomonadota</taxon>
        <taxon>Gammaproteobacteria</taxon>
        <taxon>Oceanospirillales</taxon>
        <taxon>Oceanospirillaceae</taxon>
        <taxon>Litoribrevibacter</taxon>
    </lineage>
</organism>
<dbReference type="SMART" id="SM00304">
    <property type="entry name" value="HAMP"/>
    <property type="match status" value="1"/>
</dbReference>
<comment type="subcellular location">
    <subcellularLocation>
        <location evidence="1">Membrane</location>
    </subcellularLocation>
</comment>
<dbReference type="PROSITE" id="PS50885">
    <property type="entry name" value="HAMP"/>
    <property type="match status" value="1"/>
</dbReference>
<dbReference type="PRINTS" id="PR00260">
    <property type="entry name" value="CHEMTRNSDUCR"/>
</dbReference>
<dbReference type="RefSeq" id="WP_386718890.1">
    <property type="nucleotide sequence ID" value="NZ_JBHRSZ010000004.1"/>
</dbReference>
<dbReference type="PROSITE" id="PS50111">
    <property type="entry name" value="CHEMOTAXIS_TRANSDUC_2"/>
    <property type="match status" value="1"/>
</dbReference>
<evidence type="ECO:0000256" key="3">
    <source>
        <dbReference type="ARBA" id="ARBA00029447"/>
    </source>
</evidence>
<dbReference type="SMART" id="SM00283">
    <property type="entry name" value="MA"/>
    <property type="match status" value="1"/>
</dbReference>
<name>A0ABV7HE34_9GAMM</name>
<protein>
    <submittedName>
        <fullName evidence="10">Methyl-accepting chemotaxis protein</fullName>
    </submittedName>
</protein>
<evidence type="ECO:0000313" key="11">
    <source>
        <dbReference type="Proteomes" id="UP001595476"/>
    </source>
</evidence>
<feature type="compositionally biased region" description="Basic and acidic residues" evidence="6">
    <location>
        <begin position="21"/>
        <end position="42"/>
    </location>
</feature>
<sequence length="760" mass="83209">MDASQASTTWPAHDTEEDTEHLDHAIEEKTGQHLEALQRELQGDPSAPSSQPKGSKPTTISSGPLGDSHFREPSRQRQGLSIAAKISGGMGILTLIIVIISTVAISIMSEIRSQMTNVVTPAVKQTKLAEQMSLTLYDALLLEEDYLNTENEFKLTAASQELERLNSYLASATELAKDIEKHNNVQLNSFFTEMDQLLTNHINDVHDIGNAIQAARESNQQIRTETNAAQTLLLGTLKDSRNKLSTTLEDHWITLKRASVIPPESILFGQTLTSLEERIANIQFNILRYTNSDNLMQANTIRQQAQELISSIDQVRTNTQDERIQLMFRDVRTDIRGFVEELDQSIRLIEQRTLEIAENGAFIKEKKASMIESANLLLKSFEETRNRTWGRIENSTGTLNDLSLSSTWIVTSIALLGGLIGILVLVFVPRPIIATVRELLTASSTIASGNLTQPIASNSRDELGALADQMEQMRQNLLTLISEVSGAVLNTSSLSNEIMASTNQQGSSSTEMAAQVNQVKSSVNEQVSSMTEMNQSLEGISQFAQSSTEKSSDSVEQAQIALEGMDNIAKANEGASQRIQLLREKIEEISKVLTVISEVADQTNLLSLNASIESTKAGESGKGFSVVAGEIRRLADRSLLAAQNINDIVHDIQRASESAVMSMQKSSEEIRVGSESVTNTVTNLREIVNNVAQISNQTEDMTRVVGQQTEASRMIGDSMQNISTATDMSAGASQQINKAIAELNSMVGQLRGTVVRFKTS</sequence>
<dbReference type="InterPro" id="IPR003660">
    <property type="entry name" value="HAMP_dom"/>
</dbReference>
<evidence type="ECO:0000256" key="4">
    <source>
        <dbReference type="PROSITE-ProRule" id="PRU00284"/>
    </source>
</evidence>
<keyword evidence="11" id="KW-1185">Reference proteome</keyword>
<feature type="compositionally biased region" description="Polar residues" evidence="6">
    <location>
        <begin position="47"/>
        <end position="62"/>
    </location>
</feature>
<evidence type="ECO:0000259" key="9">
    <source>
        <dbReference type="PROSITE" id="PS50885"/>
    </source>
</evidence>
<evidence type="ECO:0000256" key="1">
    <source>
        <dbReference type="ARBA" id="ARBA00004370"/>
    </source>
</evidence>
<keyword evidence="7" id="KW-1133">Transmembrane helix</keyword>
<dbReference type="InterPro" id="IPR004089">
    <property type="entry name" value="MCPsignal_dom"/>
</dbReference>
<dbReference type="EMBL" id="JBHRSZ010000004">
    <property type="protein sequence ID" value="MFC3150976.1"/>
    <property type="molecule type" value="Genomic_DNA"/>
</dbReference>
<dbReference type="CDD" id="cd06225">
    <property type="entry name" value="HAMP"/>
    <property type="match status" value="1"/>
</dbReference>
<feature type="domain" description="Methyl-accepting transducer" evidence="8">
    <location>
        <begin position="487"/>
        <end position="723"/>
    </location>
</feature>
<evidence type="ECO:0000259" key="8">
    <source>
        <dbReference type="PROSITE" id="PS50111"/>
    </source>
</evidence>
<accession>A0ABV7HE34</accession>
<evidence type="ECO:0000256" key="7">
    <source>
        <dbReference type="SAM" id="Phobius"/>
    </source>
</evidence>
<feature type="compositionally biased region" description="Polar residues" evidence="6">
    <location>
        <begin position="1"/>
        <end position="10"/>
    </location>
</feature>
<feature type="domain" description="HAMP" evidence="9">
    <location>
        <begin position="430"/>
        <end position="482"/>
    </location>
</feature>
<keyword evidence="7" id="KW-0472">Membrane</keyword>
<comment type="caution">
    <text evidence="10">The sequence shown here is derived from an EMBL/GenBank/DDBJ whole genome shotgun (WGS) entry which is preliminary data.</text>
</comment>
<keyword evidence="7" id="KW-0812">Transmembrane</keyword>
<keyword evidence="2 4" id="KW-0807">Transducer</keyword>
<dbReference type="PANTHER" id="PTHR32089">
    <property type="entry name" value="METHYL-ACCEPTING CHEMOTAXIS PROTEIN MCPB"/>
    <property type="match status" value="1"/>
</dbReference>
<dbReference type="Gene3D" id="1.10.287.950">
    <property type="entry name" value="Methyl-accepting chemotaxis protein"/>
    <property type="match status" value="1"/>
</dbReference>
<comment type="similarity">
    <text evidence="3">Belongs to the methyl-accepting chemotaxis (MCP) protein family.</text>
</comment>
<dbReference type="Proteomes" id="UP001595476">
    <property type="component" value="Unassembled WGS sequence"/>
</dbReference>
<reference evidence="11" key="1">
    <citation type="journal article" date="2019" name="Int. J. Syst. Evol. Microbiol.">
        <title>The Global Catalogue of Microorganisms (GCM) 10K type strain sequencing project: providing services to taxonomists for standard genome sequencing and annotation.</title>
        <authorList>
            <consortium name="The Broad Institute Genomics Platform"/>
            <consortium name="The Broad Institute Genome Sequencing Center for Infectious Disease"/>
            <person name="Wu L."/>
            <person name="Ma J."/>
        </authorList>
    </citation>
    <scope>NUCLEOTIDE SEQUENCE [LARGE SCALE GENOMIC DNA]</scope>
    <source>
        <strain evidence="11">KCTC 52438</strain>
    </source>
</reference>
<evidence type="ECO:0000256" key="2">
    <source>
        <dbReference type="ARBA" id="ARBA00023224"/>
    </source>
</evidence>
<feature type="transmembrane region" description="Helical" evidence="7">
    <location>
        <begin position="82"/>
        <end position="108"/>
    </location>
</feature>
<keyword evidence="5" id="KW-0175">Coiled coil</keyword>
<feature type="region of interest" description="Disordered" evidence="6">
    <location>
        <begin position="1"/>
        <end position="76"/>
    </location>
</feature>
<evidence type="ECO:0000313" key="10">
    <source>
        <dbReference type="EMBL" id="MFC3150976.1"/>
    </source>
</evidence>
<dbReference type="PANTHER" id="PTHR32089:SF112">
    <property type="entry name" value="LYSOZYME-LIKE PROTEIN-RELATED"/>
    <property type="match status" value="1"/>
</dbReference>
<gene>
    <name evidence="10" type="ORF">ACFOEK_08050</name>
</gene>
<evidence type="ECO:0000256" key="5">
    <source>
        <dbReference type="SAM" id="Coils"/>
    </source>
</evidence>